<keyword evidence="6" id="KW-0378">Hydrolase</keyword>
<comment type="pathway">
    <text evidence="3">One-carbon metabolism; formaldehyde degradation; formate from formaldehyde (H(4)MPT route): step 4/5.</text>
</comment>
<comment type="function">
    <text evidence="3">Catalyzes the transfer of a formyl group from 5-formyl tetrahydromethanopterin (5-formyl-H(4)MPT) to methanofuran (MFR) to produce formylmethanofuran (formyl-MFR) and tetrahydromethanopterin (H(4)MPT).</text>
</comment>
<feature type="domain" description="Formylmethanofuran: tetrahydromethanopterin formyltransferase Ftr C-terminal" evidence="5">
    <location>
        <begin position="153"/>
        <end position="300"/>
    </location>
</feature>
<dbReference type="InterPro" id="IPR002770">
    <property type="entry name" value="ForMFR_H4MPT_ForTrfase_C"/>
</dbReference>
<evidence type="ECO:0000313" key="6">
    <source>
        <dbReference type="EMBL" id="QDT35611.1"/>
    </source>
</evidence>
<keyword evidence="3" id="KW-0554">One-carbon metabolism</keyword>
<dbReference type="AlphaFoldDB" id="A0A517QVI6"/>
<dbReference type="Pfam" id="PF01913">
    <property type="entry name" value="FTR"/>
    <property type="match status" value="1"/>
</dbReference>
<dbReference type="OrthoDB" id="8841169at2"/>
<comment type="subcellular location">
    <subcellularLocation>
        <location evidence="3">Cytoplasm</location>
    </subcellularLocation>
</comment>
<keyword evidence="7" id="KW-1185">Reference proteome</keyword>
<evidence type="ECO:0000256" key="1">
    <source>
        <dbReference type="ARBA" id="ARBA00006770"/>
    </source>
</evidence>
<dbReference type="UniPathway" id="UPA00562">
    <property type="reaction ID" value="UER00704"/>
</dbReference>
<keyword evidence="3" id="KW-0963">Cytoplasm</keyword>
<dbReference type="NCBIfam" id="TIGR03119">
    <property type="entry name" value="one_C_fhcD"/>
    <property type="match status" value="1"/>
</dbReference>
<comment type="similarity">
    <text evidence="1 3">Belongs to the FTR family.</text>
</comment>
<dbReference type="GO" id="GO:0030270">
    <property type="term" value="F:formylmethanofuran-tetrahydromethanopterin N-formyltransferase activity"/>
    <property type="evidence" value="ECO:0007669"/>
    <property type="project" value="UniProtKB-UniRule"/>
</dbReference>
<dbReference type="InterPro" id="IPR014053">
    <property type="entry name" value="ForMFR_H4MPT_ForTrfase"/>
</dbReference>
<dbReference type="EC" id="2.3.1.101" evidence="3"/>
<dbReference type="InterPro" id="IPR023447">
    <property type="entry name" value="ForMFR_H4MPT_ForTrfase_fd-like"/>
</dbReference>
<dbReference type="KEGG" id="tpol:Mal48_48890"/>
<comment type="subunit">
    <text evidence="3">Homotetramer.</text>
</comment>
<gene>
    <name evidence="6" type="primary">fhcD</name>
    <name evidence="3" type="synonym">ffsA</name>
    <name evidence="6" type="ORF">Mal48_48890</name>
</gene>
<sequence>MAEFLELNGVEVVDTFAEAFPMKGTRAIITAVSPRWAGIAAAEMSGYATSVIACDAEVAVERQLSPDETPDGRPGVSVLAFGFDRDSLASAVQGRVGQCVLTAPTTACYNGIQDCPKEKQIQVGGAIRFFGDGFQFSKKLGSQRFWRIPTMDGEFLCEDRFGTVTGVGGGNLILCGDSQATTLHATEVAVEAISKCPDSILPFPGGIVRSGSKVGSKYKKLRASTNEVYCPTLRPLAESELPDGCNAVYEIVIDGLSPEAVQNAMRAGLHSASSCEGVLRITAGNYGGKLGKHHFYLRDLL</sequence>
<dbReference type="InterPro" id="IPR022667">
    <property type="entry name" value="ForMFR_H4MPT_ForTrfase_N"/>
</dbReference>
<evidence type="ECO:0000259" key="5">
    <source>
        <dbReference type="Pfam" id="PF02741"/>
    </source>
</evidence>
<dbReference type="Gene3D" id="3.30.70.520">
    <property type="match status" value="2"/>
</dbReference>
<name>A0A517QVI6_9PLAN</name>
<organism evidence="6 7">
    <name type="scientific">Thalassoglobus polymorphus</name>
    <dbReference type="NCBI Taxonomy" id="2527994"/>
    <lineage>
        <taxon>Bacteria</taxon>
        <taxon>Pseudomonadati</taxon>
        <taxon>Planctomycetota</taxon>
        <taxon>Planctomycetia</taxon>
        <taxon>Planctomycetales</taxon>
        <taxon>Planctomycetaceae</taxon>
        <taxon>Thalassoglobus</taxon>
    </lineage>
</organism>
<dbReference type="Proteomes" id="UP000315724">
    <property type="component" value="Chromosome"/>
</dbReference>
<dbReference type="GO" id="GO:0046294">
    <property type="term" value="P:formaldehyde catabolic process"/>
    <property type="evidence" value="ECO:0007669"/>
    <property type="project" value="UniProtKB-UniRule"/>
</dbReference>
<dbReference type="GO" id="GO:0006730">
    <property type="term" value="P:one-carbon metabolic process"/>
    <property type="evidence" value="ECO:0007669"/>
    <property type="project" value="UniProtKB-UniRule"/>
</dbReference>
<dbReference type="NCBIfam" id="NF002554">
    <property type="entry name" value="PRK02114.1"/>
    <property type="match status" value="1"/>
</dbReference>
<accession>A0A517QVI6</accession>
<dbReference type="GO" id="GO:0005737">
    <property type="term" value="C:cytoplasm"/>
    <property type="evidence" value="ECO:0007669"/>
    <property type="project" value="UniProtKB-SubCell"/>
</dbReference>
<dbReference type="RefSeq" id="WP_145205466.1">
    <property type="nucleotide sequence ID" value="NZ_CP036267.1"/>
</dbReference>
<proteinExistence type="inferred from homology"/>
<evidence type="ECO:0000256" key="3">
    <source>
        <dbReference type="HAMAP-Rule" id="MF_00579"/>
    </source>
</evidence>
<dbReference type="SUPFAM" id="SSF55112">
    <property type="entry name" value="Formylmethanofuran:tetrahydromethanopterin formyltransferase"/>
    <property type="match status" value="2"/>
</dbReference>
<protein>
    <recommendedName>
        <fullName evidence="3">Formylmethanofuran--tetrahydromethanopterin formyltransferase</fullName>
        <shortName evidence="3">Ftr</shortName>
        <ecNumber evidence="3">2.3.1.101</ecNumber>
    </recommendedName>
    <alternativeName>
        <fullName evidence="3">H4MPT formyltransferase</fullName>
    </alternativeName>
</protein>
<evidence type="ECO:0000256" key="2">
    <source>
        <dbReference type="ARBA" id="ARBA00022679"/>
    </source>
</evidence>
<comment type="catalytic activity">
    <reaction evidence="3">
        <text>N-formylmethanofuran + 5,6,7,8-tetrahydromethanopterin + H(+) = N(5)-formyl-5,6,7,8-tetrahydromethanopterin + methanofuran</text>
        <dbReference type="Rhea" id="RHEA:18061"/>
        <dbReference type="ChEBI" id="CHEBI:15378"/>
        <dbReference type="ChEBI" id="CHEBI:57727"/>
        <dbReference type="ChEBI" id="CHEBI:58018"/>
        <dbReference type="ChEBI" id="CHEBI:58103"/>
        <dbReference type="ChEBI" id="CHEBI:58151"/>
        <dbReference type="EC" id="2.3.1.101"/>
    </reaction>
</comment>
<keyword evidence="2 3" id="KW-0808">Transferase</keyword>
<feature type="domain" description="Formylmethanofuran: tetrahydromethanopterin formyltransferase Ftr N-terminal" evidence="4">
    <location>
        <begin position="5"/>
        <end position="149"/>
    </location>
</feature>
<dbReference type="EMBL" id="CP036267">
    <property type="protein sequence ID" value="QDT35611.1"/>
    <property type="molecule type" value="Genomic_DNA"/>
</dbReference>
<dbReference type="HAMAP" id="MF_00579">
    <property type="entry name" value="FTR"/>
    <property type="match status" value="1"/>
</dbReference>
<reference evidence="6 7" key="1">
    <citation type="submission" date="2019-02" db="EMBL/GenBank/DDBJ databases">
        <title>Deep-cultivation of Planctomycetes and their phenomic and genomic characterization uncovers novel biology.</title>
        <authorList>
            <person name="Wiegand S."/>
            <person name="Jogler M."/>
            <person name="Boedeker C."/>
            <person name="Pinto D."/>
            <person name="Vollmers J."/>
            <person name="Rivas-Marin E."/>
            <person name="Kohn T."/>
            <person name="Peeters S.H."/>
            <person name="Heuer A."/>
            <person name="Rast P."/>
            <person name="Oberbeckmann S."/>
            <person name="Bunk B."/>
            <person name="Jeske O."/>
            <person name="Meyerdierks A."/>
            <person name="Storesund J.E."/>
            <person name="Kallscheuer N."/>
            <person name="Luecker S."/>
            <person name="Lage O.M."/>
            <person name="Pohl T."/>
            <person name="Merkel B.J."/>
            <person name="Hornburger P."/>
            <person name="Mueller R.-W."/>
            <person name="Bruemmer F."/>
            <person name="Labrenz M."/>
            <person name="Spormann A.M."/>
            <person name="Op den Camp H."/>
            <person name="Overmann J."/>
            <person name="Amann R."/>
            <person name="Jetten M.S.M."/>
            <person name="Mascher T."/>
            <person name="Medema M.H."/>
            <person name="Devos D.P."/>
            <person name="Kaster A.-K."/>
            <person name="Ovreas L."/>
            <person name="Rohde M."/>
            <person name="Galperin M.Y."/>
            <person name="Jogler C."/>
        </authorList>
    </citation>
    <scope>NUCLEOTIDE SEQUENCE [LARGE SCALE GENOMIC DNA]</scope>
    <source>
        <strain evidence="6 7">Mal48</strain>
    </source>
</reference>
<keyword evidence="3 6" id="KW-0012">Acyltransferase</keyword>
<dbReference type="PIRSF" id="PIRSF006414">
    <property type="entry name" value="Ftr_formyl_trnsf"/>
    <property type="match status" value="1"/>
</dbReference>
<evidence type="ECO:0000313" key="7">
    <source>
        <dbReference type="Proteomes" id="UP000315724"/>
    </source>
</evidence>
<dbReference type="GO" id="GO:0016787">
    <property type="term" value="F:hydrolase activity"/>
    <property type="evidence" value="ECO:0007669"/>
    <property type="project" value="UniProtKB-KW"/>
</dbReference>
<dbReference type="Pfam" id="PF02741">
    <property type="entry name" value="FTR_C"/>
    <property type="match status" value="1"/>
</dbReference>
<evidence type="ECO:0000259" key="4">
    <source>
        <dbReference type="Pfam" id="PF01913"/>
    </source>
</evidence>